<evidence type="ECO:0000313" key="2">
    <source>
        <dbReference type="EMBL" id="GFD23488.1"/>
    </source>
</evidence>
<name>A0A699UQ08_TANCI</name>
<feature type="region of interest" description="Disordered" evidence="1">
    <location>
        <begin position="29"/>
        <end position="60"/>
    </location>
</feature>
<evidence type="ECO:0000256" key="1">
    <source>
        <dbReference type="SAM" id="MobiDB-lite"/>
    </source>
</evidence>
<dbReference type="EMBL" id="BKCJ011345152">
    <property type="protein sequence ID" value="GFD23488.1"/>
    <property type="molecule type" value="Genomic_DNA"/>
</dbReference>
<accession>A0A699UQ08</accession>
<feature type="compositionally biased region" description="Low complexity" evidence="1">
    <location>
        <begin position="35"/>
        <end position="49"/>
    </location>
</feature>
<feature type="non-terminal residue" evidence="2">
    <location>
        <position position="1"/>
    </location>
</feature>
<dbReference type="AlphaFoldDB" id="A0A699UQ08"/>
<organism evidence="2">
    <name type="scientific">Tanacetum cinerariifolium</name>
    <name type="common">Dalmatian daisy</name>
    <name type="synonym">Chrysanthemum cinerariifolium</name>
    <dbReference type="NCBI Taxonomy" id="118510"/>
    <lineage>
        <taxon>Eukaryota</taxon>
        <taxon>Viridiplantae</taxon>
        <taxon>Streptophyta</taxon>
        <taxon>Embryophyta</taxon>
        <taxon>Tracheophyta</taxon>
        <taxon>Spermatophyta</taxon>
        <taxon>Magnoliopsida</taxon>
        <taxon>eudicotyledons</taxon>
        <taxon>Gunneridae</taxon>
        <taxon>Pentapetalae</taxon>
        <taxon>asterids</taxon>
        <taxon>campanulids</taxon>
        <taxon>Asterales</taxon>
        <taxon>Asteraceae</taxon>
        <taxon>Asteroideae</taxon>
        <taxon>Anthemideae</taxon>
        <taxon>Anthemidinae</taxon>
        <taxon>Tanacetum</taxon>
    </lineage>
</organism>
<sequence length="114" mass="12598">DDSPFLSADEIFRKELAKLKDHEQRVTSYAEELRTPVVPADDTTVPTDDVPVHSSNLTNSMFDGKPTTRFLCPSNLGNHDPSPGIFSFSSYDDEFDTALNNVESSMEVSSVPTK</sequence>
<gene>
    <name evidence="2" type="ORF">Tci_895457</name>
</gene>
<comment type="caution">
    <text evidence="2">The sequence shown here is derived from an EMBL/GenBank/DDBJ whole genome shotgun (WGS) entry which is preliminary data.</text>
</comment>
<reference evidence="2" key="1">
    <citation type="journal article" date="2019" name="Sci. Rep.">
        <title>Draft genome of Tanacetum cinerariifolium, the natural source of mosquito coil.</title>
        <authorList>
            <person name="Yamashiro T."/>
            <person name="Shiraishi A."/>
            <person name="Satake H."/>
            <person name="Nakayama K."/>
        </authorList>
    </citation>
    <scope>NUCLEOTIDE SEQUENCE</scope>
</reference>
<proteinExistence type="predicted"/>
<protein>
    <submittedName>
        <fullName evidence="2">Uncharacterized protein</fullName>
    </submittedName>
</protein>